<comment type="caution">
    <text evidence="3">The sequence shown here is derived from an EMBL/GenBank/DDBJ whole genome shotgun (WGS) entry which is preliminary data.</text>
</comment>
<keyword evidence="2" id="KW-1133">Transmembrane helix</keyword>
<feature type="compositionally biased region" description="Low complexity" evidence="1">
    <location>
        <begin position="37"/>
        <end position="54"/>
    </location>
</feature>
<feature type="transmembrane region" description="Helical" evidence="2">
    <location>
        <begin position="348"/>
        <end position="369"/>
    </location>
</feature>
<keyword evidence="2" id="KW-0812">Transmembrane</keyword>
<organism evidence="3 4">
    <name type="scientific">Tetracentron sinense</name>
    <name type="common">Spur-leaf</name>
    <dbReference type="NCBI Taxonomy" id="13715"/>
    <lineage>
        <taxon>Eukaryota</taxon>
        <taxon>Viridiplantae</taxon>
        <taxon>Streptophyta</taxon>
        <taxon>Embryophyta</taxon>
        <taxon>Tracheophyta</taxon>
        <taxon>Spermatophyta</taxon>
        <taxon>Magnoliopsida</taxon>
        <taxon>Trochodendrales</taxon>
        <taxon>Trochodendraceae</taxon>
        <taxon>Tetracentron</taxon>
    </lineage>
</organism>
<evidence type="ECO:0000256" key="1">
    <source>
        <dbReference type="SAM" id="MobiDB-lite"/>
    </source>
</evidence>
<keyword evidence="2" id="KW-0472">Membrane</keyword>
<evidence type="ECO:0000256" key="2">
    <source>
        <dbReference type="SAM" id="Phobius"/>
    </source>
</evidence>
<feature type="transmembrane region" description="Helical" evidence="2">
    <location>
        <begin position="186"/>
        <end position="204"/>
    </location>
</feature>
<gene>
    <name evidence="3" type="ORF">HHK36_005518</name>
</gene>
<keyword evidence="4" id="KW-1185">Reference proteome</keyword>
<protein>
    <submittedName>
        <fullName evidence="3">Uncharacterized protein</fullName>
    </submittedName>
</protein>
<feature type="region of interest" description="Disordered" evidence="1">
    <location>
        <begin position="37"/>
        <end position="83"/>
    </location>
</feature>
<dbReference type="PANTHER" id="PTHR33625">
    <property type="entry name" value="OS08G0179900 PROTEIN"/>
    <property type="match status" value="1"/>
</dbReference>
<dbReference type="EMBL" id="JABCRI010000003">
    <property type="protein sequence ID" value="KAF8409442.1"/>
    <property type="molecule type" value="Genomic_DNA"/>
</dbReference>
<dbReference type="OrthoDB" id="659599at2759"/>
<feature type="region of interest" description="Disordered" evidence="1">
    <location>
        <begin position="123"/>
        <end position="155"/>
    </location>
</feature>
<feature type="compositionally biased region" description="Basic and acidic residues" evidence="1">
    <location>
        <begin position="72"/>
        <end position="82"/>
    </location>
</feature>
<accession>A0A835DR32</accession>
<dbReference type="AlphaFoldDB" id="A0A835DR32"/>
<dbReference type="PANTHER" id="PTHR33625:SF4">
    <property type="entry name" value="OS08G0179900 PROTEIN"/>
    <property type="match status" value="1"/>
</dbReference>
<dbReference type="Proteomes" id="UP000655225">
    <property type="component" value="Unassembled WGS sequence"/>
</dbReference>
<proteinExistence type="predicted"/>
<name>A0A835DR32_TETSI</name>
<evidence type="ECO:0000313" key="4">
    <source>
        <dbReference type="Proteomes" id="UP000655225"/>
    </source>
</evidence>
<sequence length="551" mass="59415">MGGGGAMRVASKVSGFVINGGLRGSPLAHVADQSVTSAARKSSRPVAASVSSSVNEDGKSSVLISSQNGKVEAAESGHRPSWDLDDWEFAGDEEELLSDSVNPIPRVVFGGVPTLEEAEEATSELKDALENSDDNDTSARRPKAAGAPTTATLRQEDLRRREFRRREQRGRRNGLGAVTAVARDSLGILISYWVIVFFVLRLSWLKQGLSSGKPFNPFLQLAKRLPRSRHSHPNPYSQHSWEFGPFRRPNANGQPPSPATFFNSAVFFSSSNPTGCGSSFAVVQESSLSVSSDSGLLETKADVTSETALAPSLPQPVFQAFRLLKESVEAQWAPVAPIRDCHTCLNQLLRLVALIVVLGLRLIVIAVALEDCGWVAPWLWAAAGGSLSWLQGWLQLGSDFGYIQSVVASLACDKSVWNAVMQNEKVMEFFQSQKTSSSHSPVGDIAINESFADNAFQNQESSKNIEDMSDVKHSKSSGKGFMGFLQNIKLIMVEMVSNLSGFFQNIFGDPGAENISGDANSSATPTYVNVIEASFMALAVLAIMVVVLKRG</sequence>
<evidence type="ECO:0000313" key="3">
    <source>
        <dbReference type="EMBL" id="KAF8409442.1"/>
    </source>
</evidence>
<feature type="transmembrane region" description="Helical" evidence="2">
    <location>
        <begin position="527"/>
        <end position="548"/>
    </location>
</feature>
<reference evidence="3 4" key="1">
    <citation type="submission" date="2020-04" db="EMBL/GenBank/DDBJ databases">
        <title>Plant Genome Project.</title>
        <authorList>
            <person name="Zhang R.-G."/>
        </authorList>
    </citation>
    <scope>NUCLEOTIDE SEQUENCE [LARGE SCALE GENOMIC DNA]</scope>
    <source>
        <strain evidence="3">YNK0</strain>
        <tissue evidence="3">Leaf</tissue>
    </source>
</reference>